<dbReference type="SUPFAM" id="SSF53850">
    <property type="entry name" value="Periplasmic binding protein-like II"/>
    <property type="match status" value="1"/>
</dbReference>
<evidence type="ECO:0000256" key="8">
    <source>
        <dbReference type="ARBA" id="ARBA00023136"/>
    </source>
</evidence>
<keyword evidence="3 13" id="KW-0813">Transport</keyword>
<dbReference type="CDD" id="cd19990">
    <property type="entry name" value="PBP1_GABAb_receptor_plant"/>
    <property type="match status" value="1"/>
</dbReference>
<dbReference type="FunFam" id="1.10.287.70:FF:000037">
    <property type="entry name" value="Glutamate receptor"/>
    <property type="match status" value="1"/>
</dbReference>
<dbReference type="Pfam" id="PF10613">
    <property type="entry name" value="Lig_chan-Glu_bd"/>
    <property type="match status" value="1"/>
</dbReference>
<keyword evidence="7 13" id="KW-0406">Ion transport</keyword>
<keyword evidence="4 15" id="KW-0812">Transmembrane</keyword>
<keyword evidence="12 13" id="KW-0407">Ion channel</keyword>
<organism evidence="17 18">
    <name type="scientific">Hevea brasiliensis</name>
    <name type="common">Para rubber tree</name>
    <name type="synonym">Siphonia brasiliensis</name>
    <dbReference type="NCBI Taxonomy" id="3981"/>
    <lineage>
        <taxon>Eukaryota</taxon>
        <taxon>Viridiplantae</taxon>
        <taxon>Streptophyta</taxon>
        <taxon>Embryophyta</taxon>
        <taxon>Tracheophyta</taxon>
        <taxon>Spermatophyta</taxon>
        <taxon>Magnoliopsida</taxon>
        <taxon>eudicotyledons</taxon>
        <taxon>Gunneridae</taxon>
        <taxon>Pentapetalae</taxon>
        <taxon>rosids</taxon>
        <taxon>fabids</taxon>
        <taxon>Malpighiales</taxon>
        <taxon>Euphorbiaceae</taxon>
        <taxon>Crotonoideae</taxon>
        <taxon>Micrandreae</taxon>
        <taxon>Hevea</taxon>
    </lineage>
</organism>
<dbReference type="Pfam" id="PF00060">
    <property type="entry name" value="Lig_chan"/>
    <property type="match status" value="1"/>
</dbReference>
<dbReference type="PANTHER" id="PTHR18966">
    <property type="entry name" value="IONOTROPIC GLUTAMATE RECEPTOR"/>
    <property type="match status" value="1"/>
</dbReference>
<comment type="subcellular location">
    <subcellularLocation>
        <location evidence="1">Membrane</location>
        <topology evidence="1">Multi-pass membrane protein</topology>
    </subcellularLocation>
</comment>
<sequence>MLGMERWEEAALVADIGNQAQVPVLSFAAPALTPPLTSTRWPFLVRMVYSNSEQMRCIAELTRVYSWRRVVAVYEDNTHGGDSGGLALLSQALQEVGSKIEHRLVLPPFALISDPKEAVKEELIKLQEIKSRVFIVLQTSLPWVTHLFREAKNMGLVGEDTIWILTDTVTSFLDSFNTSVIYSMEGALGIKSDYSDSSNAYKSFHAQFRQIFMSEYPEEDNLEPGFHALKAYDSISAIIKAMERMSRNSSSSPKELLNNILSSNFTGLSGQISFSAGELMHSPKLRVVNVVGKKYKEIDFWFPGSGFLKSTEDENGGGAVKLEGPVNWPGDLKRIPKGWAMPSNAKPMVIGVPGRTSFQKFVRVVNASDDVNGYDGFCIELFQEVLKVLDYYLPYRFVAFNGTYDELVDHVYNKTYDAIVGDITILADRFEKVEFTQPYAESGLSMIVPVKSEKSTWIFLKPFNWQMWAITGATLIYTMIIVWILERQPNSEFRGPLVDQIGTTVWFTFSSLFFVHRERISSNFTRVVVVVWLFVVFILTSCYTASLTSMLTIQRMQPDGTNIDRLIRNNLTVGCDGDSFVRDYLQNVLKFNAEKIKKVSSEYDYSKEFQDKQIYAAFLELPYQKVFLSHYCKQYASNTPTYRFGGLGFAFQKGSPLVADFSKAILKLSENEKLVELENKWFPHSPECSNDATDNETDSLSHKNFWGLFVISGATSTVCFLILVIKAYWLNEDQANGSPNKSRIVSIARYIYYGRTVSPSVPAVSSSPEIEAVNIPNASPRESSGLLINSR</sequence>
<comment type="caution">
    <text evidence="17">The sequence shown here is derived from an EMBL/GenBank/DDBJ whole genome shotgun (WGS) entry which is preliminary data.</text>
</comment>
<dbReference type="InterPro" id="IPR019594">
    <property type="entry name" value="Glu/Gly-bd"/>
</dbReference>
<dbReference type="Proteomes" id="UP000467840">
    <property type="component" value="Chromosome 9"/>
</dbReference>
<dbReference type="FunFam" id="3.40.190.10:FF:000039">
    <property type="entry name" value="Glutamate receptor"/>
    <property type="match status" value="1"/>
</dbReference>
<dbReference type="GO" id="GO:0015276">
    <property type="term" value="F:ligand-gated monoatomic ion channel activity"/>
    <property type="evidence" value="ECO:0007669"/>
    <property type="project" value="InterPro"/>
</dbReference>
<evidence type="ECO:0000256" key="7">
    <source>
        <dbReference type="ARBA" id="ARBA00023065"/>
    </source>
</evidence>
<comment type="similarity">
    <text evidence="2 13">Belongs to the glutamate-gated ion channel (TC 1.A.10.1) family.</text>
</comment>
<evidence type="ECO:0000256" key="11">
    <source>
        <dbReference type="ARBA" id="ARBA00023286"/>
    </source>
</evidence>
<evidence type="ECO:0000256" key="10">
    <source>
        <dbReference type="ARBA" id="ARBA00023180"/>
    </source>
</evidence>
<evidence type="ECO:0000259" key="16">
    <source>
        <dbReference type="SMART" id="SM00079"/>
    </source>
</evidence>
<accession>A0A6A6LY83</accession>
<keyword evidence="18" id="KW-1185">Reference proteome</keyword>
<comment type="function">
    <text evidence="13">Glutamate-gated receptor that probably acts as non-selective cation channel.</text>
</comment>
<gene>
    <name evidence="17" type="ORF">GH714_002994</name>
</gene>
<evidence type="ECO:0000256" key="13">
    <source>
        <dbReference type="PIRNR" id="PIRNR037090"/>
    </source>
</evidence>
<dbReference type="InterPro" id="IPR001828">
    <property type="entry name" value="ANF_lig-bd_rcpt"/>
</dbReference>
<keyword evidence="14" id="KW-1015">Disulfide bond</keyword>
<dbReference type="Gene3D" id="3.40.190.10">
    <property type="entry name" value="Periplasmic binding protein-like II"/>
    <property type="match status" value="2"/>
</dbReference>
<feature type="disulfide bond" evidence="14">
    <location>
        <begin position="632"/>
        <end position="688"/>
    </location>
</feature>
<dbReference type="SUPFAM" id="SSF53822">
    <property type="entry name" value="Periplasmic binding protein-like I"/>
    <property type="match status" value="1"/>
</dbReference>
<proteinExistence type="inferred from homology"/>
<evidence type="ECO:0000256" key="12">
    <source>
        <dbReference type="ARBA" id="ARBA00023303"/>
    </source>
</evidence>
<evidence type="ECO:0000313" key="18">
    <source>
        <dbReference type="Proteomes" id="UP000467840"/>
    </source>
</evidence>
<dbReference type="CDD" id="cd13686">
    <property type="entry name" value="GluR_Plant"/>
    <property type="match status" value="1"/>
</dbReference>
<evidence type="ECO:0000256" key="9">
    <source>
        <dbReference type="ARBA" id="ARBA00023170"/>
    </source>
</evidence>
<keyword evidence="8 13" id="KW-0472">Membrane</keyword>
<reference evidence="17 18" key="1">
    <citation type="journal article" date="2020" name="Mol. Plant">
        <title>The Chromosome-Based Rubber Tree Genome Provides New Insights into Spurge Genome Evolution and Rubber Biosynthesis.</title>
        <authorList>
            <person name="Liu J."/>
            <person name="Shi C."/>
            <person name="Shi C.C."/>
            <person name="Li W."/>
            <person name="Zhang Q.J."/>
            <person name="Zhang Y."/>
            <person name="Li K."/>
            <person name="Lu H.F."/>
            <person name="Shi C."/>
            <person name="Zhu S.T."/>
            <person name="Xiao Z.Y."/>
            <person name="Nan H."/>
            <person name="Yue Y."/>
            <person name="Zhu X.G."/>
            <person name="Wu Y."/>
            <person name="Hong X.N."/>
            <person name="Fan G.Y."/>
            <person name="Tong Y."/>
            <person name="Zhang D."/>
            <person name="Mao C.L."/>
            <person name="Liu Y.L."/>
            <person name="Hao S.J."/>
            <person name="Liu W.Q."/>
            <person name="Lv M.Q."/>
            <person name="Zhang H.B."/>
            <person name="Liu Y."/>
            <person name="Hu-Tang G.R."/>
            <person name="Wang J.P."/>
            <person name="Wang J.H."/>
            <person name="Sun Y.H."/>
            <person name="Ni S.B."/>
            <person name="Chen W.B."/>
            <person name="Zhang X.C."/>
            <person name="Jiao Y.N."/>
            <person name="Eichler E.E."/>
            <person name="Li G.H."/>
            <person name="Liu X."/>
            <person name="Gao L.Z."/>
        </authorList>
    </citation>
    <scope>NUCLEOTIDE SEQUENCE [LARGE SCALE GENOMIC DNA]</scope>
    <source>
        <strain evidence="18">cv. GT1</strain>
        <tissue evidence="17">Leaf</tissue>
    </source>
</reference>
<evidence type="ECO:0000256" key="5">
    <source>
        <dbReference type="ARBA" id="ARBA00022729"/>
    </source>
</evidence>
<dbReference type="AlphaFoldDB" id="A0A6A6LY83"/>
<dbReference type="InterPro" id="IPR028082">
    <property type="entry name" value="Peripla_BP_I"/>
</dbReference>
<feature type="transmembrane region" description="Helical" evidence="15">
    <location>
        <begin position="465"/>
        <end position="485"/>
    </location>
</feature>
<feature type="domain" description="Ionotropic glutamate receptor C-terminal" evidence="16">
    <location>
        <begin position="349"/>
        <end position="684"/>
    </location>
</feature>
<dbReference type="Gene3D" id="3.40.50.2300">
    <property type="match status" value="2"/>
</dbReference>
<evidence type="ECO:0000256" key="1">
    <source>
        <dbReference type="ARBA" id="ARBA00004141"/>
    </source>
</evidence>
<dbReference type="FunFam" id="3.40.190.10:FF:000054">
    <property type="entry name" value="Glutamate receptor"/>
    <property type="match status" value="1"/>
</dbReference>
<dbReference type="Gene3D" id="1.10.287.70">
    <property type="match status" value="1"/>
</dbReference>
<protein>
    <recommendedName>
        <fullName evidence="13">Glutamate receptor</fullName>
    </recommendedName>
</protein>
<evidence type="ECO:0000256" key="14">
    <source>
        <dbReference type="PIRSR" id="PIRSR037090-50"/>
    </source>
</evidence>
<feature type="transmembrane region" description="Helical" evidence="15">
    <location>
        <begin position="527"/>
        <end position="547"/>
    </location>
</feature>
<name>A0A6A6LY83_HEVBR</name>
<evidence type="ECO:0000256" key="3">
    <source>
        <dbReference type="ARBA" id="ARBA00022448"/>
    </source>
</evidence>
<keyword evidence="5" id="KW-0732">Signal</keyword>
<feature type="transmembrane region" description="Helical" evidence="15">
    <location>
        <begin position="705"/>
        <end position="729"/>
    </location>
</feature>
<evidence type="ECO:0000256" key="4">
    <source>
        <dbReference type="ARBA" id="ARBA00022692"/>
    </source>
</evidence>
<dbReference type="PIRSF" id="PIRSF037090">
    <property type="entry name" value="Iontro_Glu-like_rcpt_pln"/>
    <property type="match status" value="1"/>
</dbReference>
<keyword evidence="10" id="KW-0325">Glycoprotein</keyword>
<dbReference type="EMBL" id="JAAGAX010000008">
    <property type="protein sequence ID" value="KAF2305198.1"/>
    <property type="molecule type" value="Genomic_DNA"/>
</dbReference>
<dbReference type="Pfam" id="PF01094">
    <property type="entry name" value="ANF_receptor"/>
    <property type="match status" value="1"/>
</dbReference>
<evidence type="ECO:0000256" key="15">
    <source>
        <dbReference type="SAM" id="Phobius"/>
    </source>
</evidence>
<evidence type="ECO:0000313" key="17">
    <source>
        <dbReference type="EMBL" id="KAF2305198.1"/>
    </source>
</evidence>
<dbReference type="FunFam" id="3.40.50.2300:FF:000188">
    <property type="entry name" value="Glutamate receptor"/>
    <property type="match status" value="1"/>
</dbReference>
<dbReference type="InterPro" id="IPR044440">
    <property type="entry name" value="GABAb_receptor_plant_PBP1"/>
</dbReference>
<dbReference type="InterPro" id="IPR015683">
    <property type="entry name" value="Ionotropic_Glu_rcpt"/>
</dbReference>
<dbReference type="InterPro" id="IPR001320">
    <property type="entry name" value="Iontro_rcpt_C"/>
</dbReference>
<evidence type="ECO:0000256" key="6">
    <source>
        <dbReference type="ARBA" id="ARBA00022989"/>
    </source>
</evidence>
<dbReference type="SMART" id="SM00079">
    <property type="entry name" value="PBPe"/>
    <property type="match status" value="1"/>
</dbReference>
<keyword evidence="6 15" id="KW-1133">Transmembrane helix</keyword>
<dbReference type="InterPro" id="IPR017103">
    <property type="entry name" value="Iontropic_Glu_rcpt_pln"/>
</dbReference>
<keyword evidence="9 13" id="KW-0675">Receptor</keyword>
<evidence type="ECO:0000256" key="2">
    <source>
        <dbReference type="ARBA" id="ARBA00008685"/>
    </source>
</evidence>
<dbReference type="GO" id="GO:0016020">
    <property type="term" value="C:membrane"/>
    <property type="evidence" value="ECO:0007669"/>
    <property type="project" value="UniProtKB-SubCell"/>
</dbReference>
<keyword evidence="11 13" id="KW-1071">Ligand-gated ion channel</keyword>